<gene>
    <name evidence="1" type="ORF">OSB1V03_LOCUS21754</name>
</gene>
<evidence type="ECO:0000313" key="2">
    <source>
        <dbReference type="Proteomes" id="UP000759131"/>
    </source>
</evidence>
<keyword evidence="2" id="KW-1185">Reference proteome</keyword>
<dbReference type="EMBL" id="CAJPIZ010042098">
    <property type="protein sequence ID" value="CAG2121808.1"/>
    <property type="molecule type" value="Genomic_DNA"/>
</dbReference>
<sequence>MLSRIMNGTRERPTSLTDRSNAKLAALYELVCGQHLDVADYVLQSQHVIELLDILCHRINLLDTTLMSTATPTCDIVVGALCRLLSTIYDTLHGHYSTLTDSTDDSLAFNHIIQNVISYIVSVGMIDKLSLMMANT</sequence>
<feature type="non-terminal residue" evidence="1">
    <location>
        <position position="136"/>
    </location>
</feature>
<organism evidence="1">
    <name type="scientific">Medioppia subpectinata</name>
    <dbReference type="NCBI Taxonomy" id="1979941"/>
    <lineage>
        <taxon>Eukaryota</taxon>
        <taxon>Metazoa</taxon>
        <taxon>Ecdysozoa</taxon>
        <taxon>Arthropoda</taxon>
        <taxon>Chelicerata</taxon>
        <taxon>Arachnida</taxon>
        <taxon>Acari</taxon>
        <taxon>Acariformes</taxon>
        <taxon>Sarcoptiformes</taxon>
        <taxon>Oribatida</taxon>
        <taxon>Brachypylina</taxon>
        <taxon>Oppioidea</taxon>
        <taxon>Oppiidae</taxon>
        <taxon>Medioppia</taxon>
    </lineage>
</organism>
<dbReference type="OrthoDB" id="313366at2759"/>
<reference evidence="1" key="1">
    <citation type="submission" date="2020-11" db="EMBL/GenBank/DDBJ databases">
        <authorList>
            <person name="Tran Van P."/>
        </authorList>
    </citation>
    <scope>NUCLEOTIDE SEQUENCE</scope>
</reference>
<dbReference type="Proteomes" id="UP000759131">
    <property type="component" value="Unassembled WGS sequence"/>
</dbReference>
<protein>
    <submittedName>
        <fullName evidence="1">Uncharacterized protein</fullName>
    </submittedName>
</protein>
<name>A0A7R9LUT7_9ACAR</name>
<dbReference type="EMBL" id="OC896673">
    <property type="protein sequence ID" value="CAD7648085.1"/>
    <property type="molecule type" value="Genomic_DNA"/>
</dbReference>
<dbReference type="AlphaFoldDB" id="A0A7R9LUT7"/>
<proteinExistence type="predicted"/>
<evidence type="ECO:0000313" key="1">
    <source>
        <dbReference type="EMBL" id="CAD7648085.1"/>
    </source>
</evidence>
<accession>A0A7R9LUT7</accession>